<evidence type="ECO:0000313" key="1">
    <source>
        <dbReference type="EMBL" id="CAB4131792.1"/>
    </source>
</evidence>
<protein>
    <submittedName>
        <fullName evidence="1">Uncharacterized protein</fullName>
    </submittedName>
</protein>
<sequence length="587" mass="63457">MTKKVISMEVPPGIQRDGTVLDAPCFVDGRWVRFQRGRPRKIGGYDAIFLNASGISRGMAMTAVNGFNYVVSGYSGGLEQWITGTSGGLGSGPYTYTLSDFTASASNLWQFDIAYDSTGNNTNNLVAHPGQNLSFITSTVDTPVLYGEFPGNYLSLTMSKVGRFTAAGSINGTTTFTLAANNVRVAAGQSISGTGIPVGTTVTLVVGTAVTMSAAATTTASITATFDNNIAVSGGCVVIHPYLFVYGNNGLIRNSSAGDFANWVSPDANATNVATGKIVKGLPIRGGSTSPSGLFWAVDALIRVSFQPSSSGGVNYYWAYDLVSSQTSIMSSSSVVEYDGIFYWAGVDRFLSYNGVVQEIPNSNNQNYFFDNVNMTQRQKVWATKVPRYGEIWWFYPKGDATECTDAIIYNVRDKTWYDAGQAIGARRSAGVFSEVFFKPIWAGNEANTEGKYTLWQHETGVDSIYLTNVNAVQSYFETYNIGTLGGLVGSVQQPGDNLWTRLERIEPDFLQEGEMSVVVTGQGYADDTVVESEPYVFSPGTLKIDMREQRREMRLRFESNTAGGTYQTGRVLLSLTTGDVRGTGNP</sequence>
<organism evidence="1">
    <name type="scientific">uncultured Caudovirales phage</name>
    <dbReference type="NCBI Taxonomy" id="2100421"/>
    <lineage>
        <taxon>Viruses</taxon>
        <taxon>Duplodnaviria</taxon>
        <taxon>Heunggongvirae</taxon>
        <taxon>Uroviricota</taxon>
        <taxon>Caudoviricetes</taxon>
        <taxon>Peduoviridae</taxon>
        <taxon>Maltschvirus</taxon>
        <taxon>Maltschvirus maltsch</taxon>
    </lineage>
</organism>
<gene>
    <name evidence="1" type="ORF">UFOVP125_2</name>
</gene>
<name>A0A6J5LDZ2_9CAUD</name>
<reference evidence="1" key="1">
    <citation type="submission" date="2020-04" db="EMBL/GenBank/DDBJ databases">
        <authorList>
            <person name="Chiriac C."/>
            <person name="Salcher M."/>
            <person name="Ghai R."/>
            <person name="Kavagutti S V."/>
        </authorList>
    </citation>
    <scope>NUCLEOTIDE SEQUENCE</scope>
</reference>
<accession>A0A6J5LDZ2</accession>
<proteinExistence type="predicted"/>
<dbReference type="EMBL" id="LR796253">
    <property type="protein sequence ID" value="CAB4131792.1"/>
    <property type="molecule type" value="Genomic_DNA"/>
</dbReference>